<evidence type="ECO:0000313" key="1">
    <source>
        <dbReference type="EMBL" id="GBN97282.1"/>
    </source>
</evidence>
<keyword evidence="2" id="KW-1185">Reference proteome</keyword>
<organism evidence="1 2">
    <name type="scientific">Araneus ventricosus</name>
    <name type="common">Orbweaver spider</name>
    <name type="synonym">Epeira ventricosa</name>
    <dbReference type="NCBI Taxonomy" id="182803"/>
    <lineage>
        <taxon>Eukaryota</taxon>
        <taxon>Metazoa</taxon>
        <taxon>Ecdysozoa</taxon>
        <taxon>Arthropoda</taxon>
        <taxon>Chelicerata</taxon>
        <taxon>Arachnida</taxon>
        <taxon>Araneae</taxon>
        <taxon>Araneomorphae</taxon>
        <taxon>Entelegynae</taxon>
        <taxon>Araneoidea</taxon>
        <taxon>Araneidae</taxon>
        <taxon>Araneus</taxon>
    </lineage>
</organism>
<comment type="caution">
    <text evidence="1">The sequence shown here is derived from an EMBL/GenBank/DDBJ whole genome shotgun (WGS) entry which is preliminary data.</text>
</comment>
<name>A0A4Y2T9N3_ARAVE</name>
<evidence type="ECO:0000313" key="2">
    <source>
        <dbReference type="Proteomes" id="UP000499080"/>
    </source>
</evidence>
<reference evidence="1 2" key="1">
    <citation type="journal article" date="2019" name="Sci. Rep.">
        <title>Orb-weaving spider Araneus ventricosus genome elucidates the spidroin gene catalogue.</title>
        <authorList>
            <person name="Kono N."/>
            <person name="Nakamura H."/>
            <person name="Ohtoshi R."/>
            <person name="Moran D.A.P."/>
            <person name="Shinohara A."/>
            <person name="Yoshida Y."/>
            <person name="Fujiwara M."/>
            <person name="Mori M."/>
            <person name="Tomita M."/>
            <person name="Arakawa K."/>
        </authorList>
    </citation>
    <scope>NUCLEOTIDE SEQUENCE [LARGE SCALE GENOMIC DNA]</scope>
</reference>
<gene>
    <name evidence="1" type="ORF">AVEN_47924_1</name>
</gene>
<dbReference type="EMBL" id="BGPR01027083">
    <property type="protein sequence ID" value="GBN97282.1"/>
    <property type="molecule type" value="Genomic_DNA"/>
</dbReference>
<sequence>MRAASLVKVEMENGIIWFGKRKAELEKERVKETMPASPNAKCVVRYGSEIYAKEFSKYLNKFTNEQAKRKILDKLYEKGICDELRALNVNGEYVINKKLVKFIMKNIRNISKNLDYNWKTVEEAILKAENSFLKRRKMLREIMMLRRQREPSRTKRFSG</sequence>
<proteinExistence type="predicted"/>
<dbReference type="Proteomes" id="UP000499080">
    <property type="component" value="Unassembled WGS sequence"/>
</dbReference>
<protein>
    <submittedName>
        <fullName evidence="1">Uncharacterized protein</fullName>
    </submittedName>
</protein>
<accession>A0A4Y2T9N3</accession>
<dbReference type="AlphaFoldDB" id="A0A4Y2T9N3"/>